<accession>A0AAI8YM56</accession>
<evidence type="ECO:0000313" key="3">
    <source>
        <dbReference type="Proteomes" id="UP001295740"/>
    </source>
</evidence>
<organism evidence="2 3">
    <name type="scientific">Anthostomella pinea</name>
    <dbReference type="NCBI Taxonomy" id="933095"/>
    <lineage>
        <taxon>Eukaryota</taxon>
        <taxon>Fungi</taxon>
        <taxon>Dikarya</taxon>
        <taxon>Ascomycota</taxon>
        <taxon>Pezizomycotina</taxon>
        <taxon>Sordariomycetes</taxon>
        <taxon>Xylariomycetidae</taxon>
        <taxon>Xylariales</taxon>
        <taxon>Xylariaceae</taxon>
        <taxon>Anthostomella</taxon>
    </lineage>
</organism>
<feature type="region of interest" description="Disordered" evidence="1">
    <location>
        <begin position="103"/>
        <end position="123"/>
    </location>
</feature>
<keyword evidence="3" id="KW-1185">Reference proteome</keyword>
<sequence>MSPRLFLQAFLLAEDYLVRQVDTPTPTENRFVLIGSNLTGVFCADSPIWTQPPRAHAARRGYKYVKSLLAFFCRTASNDDVLEDPSADSTGFLNHFIDEIRTSLRGSPPDAVKPPSKPQQPKK</sequence>
<reference evidence="2" key="1">
    <citation type="submission" date="2023-10" db="EMBL/GenBank/DDBJ databases">
        <authorList>
            <person name="Hackl T."/>
        </authorList>
    </citation>
    <scope>NUCLEOTIDE SEQUENCE</scope>
</reference>
<evidence type="ECO:0000256" key="1">
    <source>
        <dbReference type="SAM" id="MobiDB-lite"/>
    </source>
</evidence>
<protein>
    <submittedName>
        <fullName evidence="2">Uu.00g147210.m01.CDS01</fullName>
    </submittedName>
</protein>
<gene>
    <name evidence="2" type="ORF">KHLLAP_LOCUS10163</name>
</gene>
<dbReference type="Proteomes" id="UP001295740">
    <property type="component" value="Unassembled WGS sequence"/>
</dbReference>
<evidence type="ECO:0000313" key="2">
    <source>
        <dbReference type="EMBL" id="CAJ2509695.1"/>
    </source>
</evidence>
<proteinExistence type="predicted"/>
<feature type="compositionally biased region" description="Pro residues" evidence="1">
    <location>
        <begin position="111"/>
        <end position="123"/>
    </location>
</feature>
<name>A0AAI8YM56_9PEZI</name>
<dbReference type="AlphaFoldDB" id="A0AAI8YM56"/>
<dbReference type="EMBL" id="CAUWAG010000012">
    <property type="protein sequence ID" value="CAJ2509695.1"/>
    <property type="molecule type" value="Genomic_DNA"/>
</dbReference>
<comment type="caution">
    <text evidence="2">The sequence shown here is derived from an EMBL/GenBank/DDBJ whole genome shotgun (WGS) entry which is preliminary data.</text>
</comment>